<evidence type="ECO:0000256" key="1">
    <source>
        <dbReference type="ARBA" id="ARBA00022741"/>
    </source>
</evidence>
<evidence type="ECO:0000259" key="4">
    <source>
        <dbReference type="PROSITE" id="PS51084"/>
    </source>
</evidence>
<proteinExistence type="predicted"/>
<dbReference type="Pfam" id="PF01230">
    <property type="entry name" value="HIT"/>
    <property type="match status" value="1"/>
</dbReference>
<dbReference type="EMBL" id="OX459122">
    <property type="protein sequence ID" value="CAI9107202.1"/>
    <property type="molecule type" value="Genomic_DNA"/>
</dbReference>
<dbReference type="FunFam" id="3.30.428.10:FF:000011">
    <property type="entry name" value="Fragile histidine triad"/>
    <property type="match status" value="1"/>
</dbReference>
<evidence type="ECO:0000313" key="5">
    <source>
        <dbReference type="EMBL" id="CAI9107202.1"/>
    </source>
</evidence>
<protein>
    <submittedName>
        <fullName evidence="5">OLC1v1006506C1</fullName>
    </submittedName>
</protein>
<dbReference type="Proteomes" id="UP001161247">
    <property type="component" value="Chromosome 5"/>
</dbReference>
<dbReference type="InterPro" id="IPR011146">
    <property type="entry name" value="HIT-like"/>
</dbReference>
<feature type="domain" description="HIT" evidence="4">
    <location>
        <begin position="35"/>
        <end position="94"/>
    </location>
</feature>
<dbReference type="PANTHER" id="PTHR46243:SF1">
    <property type="entry name" value="BIS(5'-ADENOSYL)-TRIPHOSPHATASE"/>
    <property type="match status" value="1"/>
</dbReference>
<keyword evidence="6" id="KW-1185">Reference proteome</keyword>
<dbReference type="AlphaFoldDB" id="A0AAV1DKJ1"/>
<dbReference type="GO" id="GO:0047627">
    <property type="term" value="F:adenylylsulfatase activity"/>
    <property type="evidence" value="ECO:0007669"/>
    <property type="project" value="UniProtKB-ARBA"/>
</dbReference>
<dbReference type="InterPro" id="IPR036265">
    <property type="entry name" value="HIT-like_sf"/>
</dbReference>
<dbReference type="GO" id="GO:0000166">
    <property type="term" value="F:nucleotide binding"/>
    <property type="evidence" value="ECO:0007669"/>
    <property type="project" value="UniProtKB-KW"/>
</dbReference>
<accession>A0AAV1DKJ1</accession>
<dbReference type="Gene3D" id="3.30.428.10">
    <property type="entry name" value="HIT-like"/>
    <property type="match status" value="1"/>
</dbReference>
<gene>
    <name evidence="5" type="ORF">OLC1_LOCUS15569</name>
</gene>
<dbReference type="PANTHER" id="PTHR46243">
    <property type="entry name" value="BIS(5'-ADENOSYL)-TRIPHOSPHATASE"/>
    <property type="match status" value="1"/>
</dbReference>
<dbReference type="SUPFAM" id="SSF54197">
    <property type="entry name" value="HIT-like"/>
    <property type="match status" value="1"/>
</dbReference>
<reference evidence="5" key="1">
    <citation type="submission" date="2023-03" db="EMBL/GenBank/DDBJ databases">
        <authorList>
            <person name="Julca I."/>
        </authorList>
    </citation>
    <scope>NUCLEOTIDE SEQUENCE</scope>
</reference>
<evidence type="ECO:0000256" key="2">
    <source>
        <dbReference type="ARBA" id="ARBA00022801"/>
    </source>
</evidence>
<sequence>MDAEFYMFGPHKISKKDVFLETHLSFAMVNLRPVLPDEEVTDLWLTAKKVGRRIESFHSATSLTLNIQDGPQAGQSVPHVHVHILPRKHGDFENNDEIYDALDEKERELKKHLDLDMVRKDRSPEERAEEAEQYRKLFY</sequence>
<evidence type="ECO:0000256" key="3">
    <source>
        <dbReference type="PROSITE-ProRule" id="PRU00464"/>
    </source>
</evidence>
<name>A0AAV1DKJ1_OLDCO</name>
<organism evidence="5 6">
    <name type="scientific">Oldenlandia corymbosa var. corymbosa</name>
    <dbReference type="NCBI Taxonomy" id="529605"/>
    <lineage>
        <taxon>Eukaryota</taxon>
        <taxon>Viridiplantae</taxon>
        <taxon>Streptophyta</taxon>
        <taxon>Embryophyta</taxon>
        <taxon>Tracheophyta</taxon>
        <taxon>Spermatophyta</taxon>
        <taxon>Magnoliopsida</taxon>
        <taxon>eudicotyledons</taxon>
        <taxon>Gunneridae</taxon>
        <taxon>Pentapetalae</taxon>
        <taxon>asterids</taxon>
        <taxon>lamiids</taxon>
        <taxon>Gentianales</taxon>
        <taxon>Rubiaceae</taxon>
        <taxon>Rubioideae</taxon>
        <taxon>Spermacoceae</taxon>
        <taxon>Hedyotis-Oldenlandia complex</taxon>
        <taxon>Oldenlandia</taxon>
    </lineage>
</organism>
<keyword evidence="2" id="KW-0378">Hydrolase</keyword>
<feature type="short sequence motif" description="Histidine triad motif" evidence="3">
    <location>
        <begin position="79"/>
        <end position="83"/>
    </location>
</feature>
<dbReference type="InterPro" id="IPR051884">
    <property type="entry name" value="Bis(5'-adenosyl)-TPase_reg"/>
</dbReference>
<dbReference type="PROSITE" id="PS51084">
    <property type="entry name" value="HIT_2"/>
    <property type="match status" value="1"/>
</dbReference>
<keyword evidence="1" id="KW-0547">Nucleotide-binding</keyword>
<evidence type="ECO:0000313" key="6">
    <source>
        <dbReference type="Proteomes" id="UP001161247"/>
    </source>
</evidence>
<dbReference type="PROSITE" id="PS00892">
    <property type="entry name" value="HIT_1"/>
    <property type="match status" value="1"/>
</dbReference>
<dbReference type="InterPro" id="IPR019808">
    <property type="entry name" value="Histidine_triad_CS"/>
</dbReference>